<protein>
    <submittedName>
        <fullName evidence="1">Uncharacterized protein</fullName>
    </submittedName>
</protein>
<reference evidence="1 2" key="1">
    <citation type="journal article" date="2016" name="Nat. Commun.">
        <title>Thousands of microbial genomes shed light on interconnected biogeochemical processes in an aquifer system.</title>
        <authorList>
            <person name="Anantharaman K."/>
            <person name="Brown C.T."/>
            <person name="Hug L.A."/>
            <person name="Sharon I."/>
            <person name="Castelle C.J."/>
            <person name="Probst A.J."/>
            <person name="Thomas B.C."/>
            <person name="Singh A."/>
            <person name="Wilkins M.J."/>
            <person name="Karaoz U."/>
            <person name="Brodie E.L."/>
            <person name="Williams K.H."/>
            <person name="Hubbard S.S."/>
            <person name="Banfield J.F."/>
        </authorList>
    </citation>
    <scope>NUCLEOTIDE SEQUENCE [LARGE SCALE GENOMIC DNA]</scope>
</reference>
<dbReference type="EMBL" id="MFTO01000016">
    <property type="protein sequence ID" value="OGI63605.1"/>
    <property type="molecule type" value="Genomic_DNA"/>
</dbReference>
<sequence>MSPTLFTVNNNLNINPDSKKSEPKGDLKHFFVIREQSDPNKIVFSVVLKNNHHSIINKIWFSAFIGIPSTKFAPSLEEQANFHVKTSNLGGGSYLSGYTKEEVKFVPESIMEILYFEIPKEKLSGVGSLEYCFGCESVKKISFEASWDEGEIGRHLKEINSKNFINFLKYKNHKTLWRKISLFGKSIYKFSKRTLKSAKGLFVREKEF</sequence>
<proteinExistence type="predicted"/>
<name>A0A1F6V1W2_9BACT</name>
<accession>A0A1F6V1W2</accession>
<evidence type="ECO:0000313" key="2">
    <source>
        <dbReference type="Proteomes" id="UP000178985"/>
    </source>
</evidence>
<comment type="caution">
    <text evidence="1">The sequence shown here is derived from an EMBL/GenBank/DDBJ whole genome shotgun (WGS) entry which is preliminary data.</text>
</comment>
<dbReference type="Proteomes" id="UP000178985">
    <property type="component" value="Unassembled WGS sequence"/>
</dbReference>
<gene>
    <name evidence="1" type="ORF">A2733_02375</name>
</gene>
<organism evidence="1 2">
    <name type="scientific">Candidatus Nomurabacteria bacterium RIFCSPHIGHO2_01_FULL_40_20</name>
    <dbReference type="NCBI Taxonomy" id="1801738"/>
    <lineage>
        <taxon>Bacteria</taxon>
        <taxon>Candidatus Nomuraibacteriota</taxon>
    </lineage>
</organism>
<evidence type="ECO:0000313" key="1">
    <source>
        <dbReference type="EMBL" id="OGI63605.1"/>
    </source>
</evidence>
<dbReference type="AlphaFoldDB" id="A0A1F6V1W2"/>